<feature type="transmembrane region" description="Helical" evidence="1">
    <location>
        <begin position="20"/>
        <end position="44"/>
    </location>
</feature>
<keyword evidence="1" id="KW-0472">Membrane</keyword>
<keyword evidence="1" id="KW-1133">Transmembrane helix</keyword>
<dbReference type="InterPro" id="IPR003675">
    <property type="entry name" value="Rce1/LyrA-like_dom"/>
</dbReference>
<protein>
    <submittedName>
        <fullName evidence="3">CAAX amino terminal protease family protein</fullName>
    </submittedName>
</protein>
<organism evidence="3 4">
    <name type="scientific">[Clostridium] symbiosum ATCC 14940</name>
    <dbReference type="NCBI Taxonomy" id="411472"/>
    <lineage>
        <taxon>Bacteria</taxon>
        <taxon>Bacillati</taxon>
        <taxon>Bacillota</taxon>
        <taxon>Clostridia</taxon>
        <taxon>Lachnospirales</taxon>
        <taxon>Lachnospiraceae</taxon>
        <taxon>Otoolea</taxon>
    </lineage>
</organism>
<feature type="transmembrane region" description="Helical" evidence="1">
    <location>
        <begin position="162"/>
        <end position="181"/>
    </location>
</feature>
<dbReference type="EMBL" id="AWSU01000275">
    <property type="protein sequence ID" value="ERI74919.1"/>
    <property type="molecule type" value="Genomic_DNA"/>
</dbReference>
<dbReference type="Pfam" id="PF02517">
    <property type="entry name" value="Rce1-like"/>
    <property type="match status" value="1"/>
</dbReference>
<feature type="domain" description="CAAX prenyl protease 2/Lysostaphin resistance protein A-like" evidence="2">
    <location>
        <begin position="130"/>
        <end position="224"/>
    </location>
</feature>
<dbReference type="AlphaFoldDB" id="A0ABC9TU75"/>
<accession>A0ABC9TU75</accession>
<feature type="transmembrane region" description="Helical" evidence="1">
    <location>
        <begin position="187"/>
        <end position="205"/>
    </location>
</feature>
<name>A0ABC9TU75_CLOSY</name>
<evidence type="ECO:0000256" key="1">
    <source>
        <dbReference type="SAM" id="Phobius"/>
    </source>
</evidence>
<keyword evidence="3" id="KW-0645">Protease</keyword>
<keyword evidence="3" id="KW-0378">Hydrolase</keyword>
<evidence type="ECO:0000259" key="2">
    <source>
        <dbReference type="Pfam" id="PF02517"/>
    </source>
</evidence>
<dbReference type="GO" id="GO:0004175">
    <property type="term" value="F:endopeptidase activity"/>
    <property type="evidence" value="ECO:0007669"/>
    <property type="project" value="UniProtKB-ARBA"/>
</dbReference>
<dbReference type="PANTHER" id="PTHR39430">
    <property type="entry name" value="MEMBRANE-ASSOCIATED PROTEASE-RELATED"/>
    <property type="match status" value="1"/>
</dbReference>
<keyword evidence="1" id="KW-0812">Transmembrane</keyword>
<dbReference type="GO" id="GO:0080120">
    <property type="term" value="P:CAAX-box protein maturation"/>
    <property type="evidence" value="ECO:0007669"/>
    <property type="project" value="UniProtKB-ARBA"/>
</dbReference>
<feature type="transmembrane region" description="Helical" evidence="1">
    <location>
        <begin position="128"/>
        <end position="150"/>
    </location>
</feature>
<reference evidence="3 4" key="1">
    <citation type="submission" date="2013-07" db="EMBL/GenBank/DDBJ databases">
        <authorList>
            <person name="Weinstock G."/>
            <person name="Sodergren E."/>
            <person name="Wylie T."/>
            <person name="Fulton L."/>
            <person name="Fulton R."/>
            <person name="Fronick C."/>
            <person name="O'Laughlin M."/>
            <person name="Godfrey J."/>
            <person name="Miner T."/>
            <person name="Herter B."/>
            <person name="Appelbaum E."/>
            <person name="Cordes M."/>
            <person name="Lek S."/>
            <person name="Wollam A."/>
            <person name="Pepin K.H."/>
            <person name="Palsikar V.B."/>
            <person name="Mitreva M."/>
            <person name="Wilson R.K."/>
        </authorList>
    </citation>
    <scope>NUCLEOTIDE SEQUENCE [LARGE SCALE GENOMIC DNA]</scope>
    <source>
        <strain evidence="3 4">ATCC 14940</strain>
    </source>
</reference>
<dbReference type="Proteomes" id="UP000016491">
    <property type="component" value="Unassembled WGS sequence"/>
</dbReference>
<proteinExistence type="predicted"/>
<evidence type="ECO:0000313" key="4">
    <source>
        <dbReference type="Proteomes" id="UP000016491"/>
    </source>
</evidence>
<feature type="transmembrane region" description="Helical" evidence="1">
    <location>
        <begin position="93"/>
        <end position="116"/>
    </location>
</feature>
<feature type="transmembrane region" description="Helical" evidence="1">
    <location>
        <begin position="212"/>
        <end position="233"/>
    </location>
</feature>
<dbReference type="PANTHER" id="PTHR39430:SF1">
    <property type="entry name" value="PROTEASE"/>
    <property type="match status" value="1"/>
</dbReference>
<feature type="transmembrane region" description="Helical" evidence="1">
    <location>
        <begin position="50"/>
        <end position="73"/>
    </location>
</feature>
<gene>
    <name evidence="3" type="ORF">CLOSYM_03556</name>
</gene>
<dbReference type="GO" id="GO:0006508">
    <property type="term" value="P:proteolysis"/>
    <property type="evidence" value="ECO:0007669"/>
    <property type="project" value="UniProtKB-KW"/>
</dbReference>
<evidence type="ECO:0000313" key="3">
    <source>
        <dbReference type="EMBL" id="ERI74919.1"/>
    </source>
</evidence>
<sequence>MRSANQEFEERIFMEKKKQWIYLIIGFLGTMLGLFGVVSFNQFVLMSLPLGLRMVSMVFVYWLIALVPIIVMVVNKDKLTDYGFKKEKITLQIIVGVMIGVAMSLILTLIPHLFGLGEYVDSGKRYEYLWQFIYEFFYCIFAVGFVEEFVFRGFIYQKIKSINYKDMIAIIGSSVLFGAFHLFGGNIIQMVMTACLGVFFCVCRLKVKNCSTLSLIIAHGVYDALITVFASILL</sequence>
<comment type="caution">
    <text evidence="3">The sequence shown here is derived from an EMBL/GenBank/DDBJ whole genome shotgun (WGS) entry which is preliminary data.</text>
</comment>